<dbReference type="Pfam" id="PF14432">
    <property type="entry name" value="DYW_deaminase"/>
    <property type="match status" value="1"/>
</dbReference>
<dbReference type="GO" id="GO:0008270">
    <property type="term" value="F:zinc ion binding"/>
    <property type="evidence" value="ECO:0007669"/>
    <property type="project" value="InterPro"/>
</dbReference>
<evidence type="ECO:0000313" key="3">
    <source>
        <dbReference type="EMBL" id="PWA78212.1"/>
    </source>
</evidence>
<evidence type="ECO:0000313" key="4">
    <source>
        <dbReference type="Proteomes" id="UP000245207"/>
    </source>
</evidence>
<proteinExistence type="inferred from homology"/>
<dbReference type="AlphaFoldDB" id="A0A2U1NXG6"/>
<keyword evidence="4" id="KW-1185">Reference proteome</keyword>
<dbReference type="InterPro" id="IPR032867">
    <property type="entry name" value="DYW_dom"/>
</dbReference>
<comment type="similarity">
    <text evidence="1">Belongs to the PPR family. PCMP-H subfamily.</text>
</comment>
<reference evidence="3 4" key="1">
    <citation type="journal article" date="2018" name="Mol. Plant">
        <title>The genome of Artemisia annua provides insight into the evolution of Asteraceae family and artemisinin biosynthesis.</title>
        <authorList>
            <person name="Shen Q."/>
            <person name="Zhang L."/>
            <person name="Liao Z."/>
            <person name="Wang S."/>
            <person name="Yan T."/>
            <person name="Shi P."/>
            <person name="Liu M."/>
            <person name="Fu X."/>
            <person name="Pan Q."/>
            <person name="Wang Y."/>
            <person name="Lv Z."/>
            <person name="Lu X."/>
            <person name="Zhang F."/>
            <person name="Jiang W."/>
            <person name="Ma Y."/>
            <person name="Chen M."/>
            <person name="Hao X."/>
            <person name="Li L."/>
            <person name="Tang Y."/>
            <person name="Lv G."/>
            <person name="Zhou Y."/>
            <person name="Sun X."/>
            <person name="Brodelius P.E."/>
            <person name="Rose J.K.C."/>
            <person name="Tang K."/>
        </authorList>
    </citation>
    <scope>NUCLEOTIDE SEQUENCE [LARGE SCALE GENOMIC DNA]</scope>
    <source>
        <strain evidence="4">cv. Huhao1</strain>
        <tissue evidence="3">Leaf</tissue>
    </source>
</reference>
<evidence type="ECO:0000259" key="2">
    <source>
        <dbReference type="Pfam" id="PF14432"/>
    </source>
</evidence>
<comment type="caution">
    <text evidence="3">The sequence shown here is derived from an EMBL/GenBank/DDBJ whole genome shotgun (WGS) entry which is preliminary data.</text>
</comment>
<sequence length="196" mass="22469">MASLIAIRRATFKVTSLHSSHSIFSRNANIKTLSNPNQSHNDQQQYEYHATHSLQKHNSSDTQSKGLKKTQGFSTITLHNKTEYFYNGNYSHDQSDKISKELQNLLEKMKVLGYVPNVDEKKQRILTSHSERLAVAYGIINTKKKTPISVFKNLRVCADCHDAMKFISEITERKITVTDSYKVHHFQNGECSCDDF</sequence>
<accession>A0A2U1NXG6</accession>
<dbReference type="OrthoDB" id="185373at2759"/>
<name>A0A2U1NXG6_ARTAN</name>
<gene>
    <name evidence="3" type="ORF">CTI12_AA217200</name>
</gene>
<evidence type="ECO:0000256" key="1">
    <source>
        <dbReference type="ARBA" id="ARBA00006643"/>
    </source>
</evidence>
<dbReference type="EMBL" id="PKPP01002017">
    <property type="protein sequence ID" value="PWA78212.1"/>
    <property type="molecule type" value="Genomic_DNA"/>
</dbReference>
<protein>
    <submittedName>
        <fullName evidence="3">Pentatricopeptide repeat-containing protein</fullName>
    </submittedName>
</protein>
<organism evidence="3 4">
    <name type="scientific">Artemisia annua</name>
    <name type="common">Sweet wormwood</name>
    <dbReference type="NCBI Taxonomy" id="35608"/>
    <lineage>
        <taxon>Eukaryota</taxon>
        <taxon>Viridiplantae</taxon>
        <taxon>Streptophyta</taxon>
        <taxon>Embryophyta</taxon>
        <taxon>Tracheophyta</taxon>
        <taxon>Spermatophyta</taxon>
        <taxon>Magnoliopsida</taxon>
        <taxon>eudicotyledons</taxon>
        <taxon>Gunneridae</taxon>
        <taxon>Pentapetalae</taxon>
        <taxon>asterids</taxon>
        <taxon>campanulids</taxon>
        <taxon>Asterales</taxon>
        <taxon>Asteraceae</taxon>
        <taxon>Asteroideae</taxon>
        <taxon>Anthemideae</taxon>
        <taxon>Artemisiinae</taxon>
        <taxon>Artemisia</taxon>
    </lineage>
</organism>
<dbReference type="STRING" id="35608.A0A2U1NXG6"/>
<dbReference type="Proteomes" id="UP000245207">
    <property type="component" value="Unassembled WGS sequence"/>
</dbReference>
<feature type="domain" description="DYW" evidence="2">
    <location>
        <begin position="119"/>
        <end position="196"/>
    </location>
</feature>